<dbReference type="Proteomes" id="UP001419268">
    <property type="component" value="Unassembled WGS sequence"/>
</dbReference>
<evidence type="ECO:0000313" key="2">
    <source>
        <dbReference type="Proteomes" id="UP001419268"/>
    </source>
</evidence>
<sequence>MAFQPRLNPPRHRAVEVAPLVEDRSVRRRVTAQLLHAIHRARAAIAIAATRWRRLCPRRRRQCRSSAPPLEPFLLAGVTAAPPPGARIIVRATGPPLLVVHPPCFSLLLLVVRSPRLTTPRGLRVAVPPTSRDFRTAKPPPESPLHRVRELLPQLAAIVLGLAGRAAPAGAVPLATLTAGPRHWPVPLPSLSISVVSPPRLSLSLFSSLSPSI</sequence>
<proteinExistence type="predicted"/>
<comment type="caution">
    <text evidence="1">The sequence shown here is derived from an EMBL/GenBank/DDBJ whole genome shotgun (WGS) entry which is preliminary data.</text>
</comment>
<accession>A0AAP0PVZ2</accession>
<gene>
    <name evidence="1" type="ORF">Scep_003664</name>
</gene>
<dbReference type="EMBL" id="JBBNAG010000002">
    <property type="protein sequence ID" value="KAK9157090.1"/>
    <property type="molecule type" value="Genomic_DNA"/>
</dbReference>
<name>A0AAP0PVZ2_9MAGN</name>
<reference evidence="1 2" key="1">
    <citation type="submission" date="2024-01" db="EMBL/GenBank/DDBJ databases">
        <title>Genome assemblies of Stephania.</title>
        <authorList>
            <person name="Yang L."/>
        </authorList>
    </citation>
    <scope>NUCLEOTIDE SEQUENCE [LARGE SCALE GENOMIC DNA]</scope>
    <source>
        <strain evidence="1">JXDWG</strain>
        <tissue evidence="1">Leaf</tissue>
    </source>
</reference>
<protein>
    <submittedName>
        <fullName evidence="1">Uncharacterized protein</fullName>
    </submittedName>
</protein>
<keyword evidence="2" id="KW-1185">Reference proteome</keyword>
<dbReference type="AlphaFoldDB" id="A0AAP0PVZ2"/>
<evidence type="ECO:0000313" key="1">
    <source>
        <dbReference type="EMBL" id="KAK9157090.1"/>
    </source>
</evidence>
<organism evidence="1 2">
    <name type="scientific">Stephania cephalantha</name>
    <dbReference type="NCBI Taxonomy" id="152367"/>
    <lineage>
        <taxon>Eukaryota</taxon>
        <taxon>Viridiplantae</taxon>
        <taxon>Streptophyta</taxon>
        <taxon>Embryophyta</taxon>
        <taxon>Tracheophyta</taxon>
        <taxon>Spermatophyta</taxon>
        <taxon>Magnoliopsida</taxon>
        <taxon>Ranunculales</taxon>
        <taxon>Menispermaceae</taxon>
        <taxon>Menispermoideae</taxon>
        <taxon>Cissampelideae</taxon>
        <taxon>Stephania</taxon>
    </lineage>
</organism>